<keyword evidence="7" id="KW-0675">Receptor</keyword>
<proteinExistence type="predicted"/>
<feature type="domain" description="G-protein coupled receptors family 1 profile" evidence="11">
    <location>
        <begin position="96"/>
        <end position="176"/>
    </location>
</feature>
<dbReference type="PRINTS" id="PR01784">
    <property type="entry name" value="MCH2RECEPTOR"/>
</dbReference>
<dbReference type="GO" id="GO:0004930">
    <property type="term" value="F:G protein-coupled receptor activity"/>
    <property type="evidence" value="ECO:0007669"/>
    <property type="project" value="UniProtKB-KW"/>
</dbReference>
<comment type="subcellular location">
    <subcellularLocation>
        <location evidence="1">Cell membrane</location>
        <topology evidence="1">Multi-pass membrane protein</topology>
    </subcellularLocation>
</comment>
<evidence type="ECO:0000256" key="3">
    <source>
        <dbReference type="ARBA" id="ARBA00022692"/>
    </source>
</evidence>
<evidence type="ECO:0000259" key="11">
    <source>
        <dbReference type="PROSITE" id="PS50262"/>
    </source>
</evidence>
<dbReference type="PROSITE" id="PS50262">
    <property type="entry name" value="G_PROTEIN_RECEP_F1_2"/>
    <property type="match status" value="1"/>
</dbReference>
<dbReference type="SUPFAM" id="SSF81321">
    <property type="entry name" value="Family A G protein-coupled receptor-like"/>
    <property type="match status" value="1"/>
</dbReference>
<dbReference type="PRINTS" id="PR01783">
    <property type="entry name" value="MCHRECEPTOR"/>
</dbReference>
<comment type="caution">
    <text evidence="12">The sequence shown here is derived from an EMBL/GenBank/DDBJ whole genome shotgun (WGS) entry which is preliminary data.</text>
</comment>
<dbReference type="InterPro" id="IPR008361">
    <property type="entry name" value="MCH_rcpt"/>
</dbReference>
<evidence type="ECO:0000256" key="10">
    <source>
        <dbReference type="SAM" id="Phobius"/>
    </source>
</evidence>
<protein>
    <submittedName>
        <fullName evidence="12">MCHR2 protein</fullName>
    </submittedName>
</protein>
<evidence type="ECO:0000256" key="4">
    <source>
        <dbReference type="ARBA" id="ARBA00022989"/>
    </source>
</evidence>
<feature type="transmembrane region" description="Helical" evidence="10">
    <location>
        <begin position="80"/>
        <end position="104"/>
    </location>
</feature>
<dbReference type="Proteomes" id="UP000886611">
    <property type="component" value="Unassembled WGS sequence"/>
</dbReference>
<feature type="non-terminal residue" evidence="12">
    <location>
        <position position="469"/>
    </location>
</feature>
<dbReference type="InterPro" id="IPR000276">
    <property type="entry name" value="GPCR_Rhodpsn"/>
</dbReference>
<keyword evidence="3 10" id="KW-0812">Transmembrane</keyword>
<keyword evidence="13" id="KW-1185">Reference proteome</keyword>
<keyword evidence="8" id="KW-0325">Glycoprotein</keyword>
<evidence type="ECO:0000313" key="12">
    <source>
        <dbReference type="EMBL" id="KAG2468624.1"/>
    </source>
</evidence>
<dbReference type="InterPro" id="IPR017452">
    <property type="entry name" value="GPCR_Rhodpsn_7TM"/>
</dbReference>
<dbReference type="GO" id="GO:0007218">
    <property type="term" value="P:neuropeptide signaling pathway"/>
    <property type="evidence" value="ECO:0007669"/>
    <property type="project" value="TreeGrafter"/>
</dbReference>
<evidence type="ECO:0000256" key="8">
    <source>
        <dbReference type="ARBA" id="ARBA00023180"/>
    </source>
</evidence>
<gene>
    <name evidence="12" type="primary">Mchr2</name>
    <name evidence="12" type="ORF">GTO96_0014783</name>
</gene>
<dbReference type="GO" id="GO:0005886">
    <property type="term" value="C:plasma membrane"/>
    <property type="evidence" value="ECO:0007669"/>
    <property type="project" value="UniProtKB-SubCell"/>
</dbReference>
<name>A0A8X7XJU1_POLSE</name>
<dbReference type="GO" id="GO:0042923">
    <property type="term" value="F:neuropeptide binding"/>
    <property type="evidence" value="ECO:0007669"/>
    <property type="project" value="TreeGrafter"/>
</dbReference>
<keyword evidence="9" id="KW-0807">Transducer</keyword>
<evidence type="ECO:0000256" key="7">
    <source>
        <dbReference type="ARBA" id="ARBA00023170"/>
    </source>
</evidence>
<keyword evidence="5" id="KW-0297">G-protein coupled receptor</keyword>
<reference evidence="12 13" key="1">
    <citation type="journal article" date="2021" name="Cell">
        <title>Tracing the genetic footprints of vertebrate landing in non-teleost ray-finned fishes.</title>
        <authorList>
            <person name="Bi X."/>
            <person name="Wang K."/>
            <person name="Yang L."/>
            <person name="Pan H."/>
            <person name="Jiang H."/>
            <person name="Wei Q."/>
            <person name="Fang M."/>
            <person name="Yu H."/>
            <person name="Zhu C."/>
            <person name="Cai Y."/>
            <person name="He Y."/>
            <person name="Gan X."/>
            <person name="Zeng H."/>
            <person name="Yu D."/>
            <person name="Zhu Y."/>
            <person name="Jiang H."/>
            <person name="Qiu Q."/>
            <person name="Yang H."/>
            <person name="Zhang Y.E."/>
            <person name="Wang W."/>
            <person name="Zhu M."/>
            <person name="He S."/>
            <person name="Zhang G."/>
        </authorList>
    </citation>
    <scope>NUCLEOTIDE SEQUENCE [LARGE SCALE GENOMIC DNA]</scope>
    <source>
        <strain evidence="12">Bchr_013</strain>
    </source>
</reference>
<keyword evidence="6 10" id="KW-0472">Membrane</keyword>
<feature type="non-terminal residue" evidence="12">
    <location>
        <position position="1"/>
    </location>
</feature>
<evidence type="ECO:0000256" key="2">
    <source>
        <dbReference type="ARBA" id="ARBA00022475"/>
    </source>
</evidence>
<organism evidence="12 13">
    <name type="scientific">Polypterus senegalus</name>
    <name type="common">Senegal bichir</name>
    <dbReference type="NCBI Taxonomy" id="55291"/>
    <lineage>
        <taxon>Eukaryota</taxon>
        <taxon>Metazoa</taxon>
        <taxon>Chordata</taxon>
        <taxon>Craniata</taxon>
        <taxon>Vertebrata</taxon>
        <taxon>Euteleostomi</taxon>
        <taxon>Actinopterygii</taxon>
        <taxon>Polypteriformes</taxon>
        <taxon>Polypteridae</taxon>
        <taxon>Polypterus</taxon>
    </lineage>
</organism>
<dbReference type="PRINTS" id="PR00237">
    <property type="entry name" value="GPCRRHODOPSN"/>
</dbReference>
<dbReference type="GO" id="GO:0043005">
    <property type="term" value="C:neuron projection"/>
    <property type="evidence" value="ECO:0007669"/>
    <property type="project" value="TreeGrafter"/>
</dbReference>
<dbReference type="Gene3D" id="1.20.1070.10">
    <property type="entry name" value="Rhodopsin 7-helix transmembrane proteins"/>
    <property type="match status" value="1"/>
</dbReference>
<evidence type="ECO:0000256" key="6">
    <source>
        <dbReference type="ARBA" id="ARBA00023136"/>
    </source>
</evidence>
<evidence type="ECO:0000256" key="9">
    <source>
        <dbReference type="ARBA" id="ARBA00023224"/>
    </source>
</evidence>
<accession>A0A8X7XJU1</accession>
<dbReference type="Pfam" id="PF00001">
    <property type="entry name" value="7tm_1"/>
    <property type="match status" value="1"/>
</dbReference>
<sequence>MEALIGAHKRLIEESECLGLRVSWIKTKIQAINDLLGAAISSMSVCGESFDLVKRFTYLSSDVHVSDDDFYELDIMVETVILPSLIGVICSTGFVGNIFILLTVLRSAKKTIPDVYICNLAVADLVHVIGMPFLIHQWARRGEWVFGSPLCTIITSLDTCNQFACSAIMTAMSLDRDFPDPRQCPPTIATAQRAVHAARGESVRTLPGHGLLSAPGPSAFRPESAAVSRRTIGRQTGKRLFLIYKESQTVMASQCGRGNERLCADSSDRKGRGAGCTRQKAFKSAGINGLEAVPSLDSPGGTRNPRRGCQTGKCRDVGWRGERCQCVARGDAGRGCLCSGSTLCFLYFVGPDPGLAVGLTLSGTCPQETGRLQERLSAGEGVPPWFLEATEVRVAPTKGVQNPRRGCRTSGRWGASKRGERNLCEAQGDTNWWCAGGVSVPTPVGRTGPDLGDLIYLQLSLTRNFLFGD</sequence>
<dbReference type="InterPro" id="IPR008362">
    <property type="entry name" value="MCHR2"/>
</dbReference>
<evidence type="ECO:0000256" key="5">
    <source>
        <dbReference type="ARBA" id="ARBA00023040"/>
    </source>
</evidence>
<keyword evidence="2" id="KW-1003">Cell membrane</keyword>
<dbReference type="EMBL" id="JAATIS010000485">
    <property type="protein sequence ID" value="KAG2468624.1"/>
    <property type="molecule type" value="Genomic_DNA"/>
</dbReference>
<dbReference type="PANTHER" id="PTHR24229:SF88">
    <property type="entry name" value="MELANIN-CONCENTRATING HORMONE RECEPTOR 2-RELATED"/>
    <property type="match status" value="1"/>
</dbReference>
<feature type="transmembrane region" description="Helical" evidence="10">
    <location>
        <begin position="116"/>
        <end position="135"/>
    </location>
</feature>
<evidence type="ECO:0000256" key="1">
    <source>
        <dbReference type="ARBA" id="ARBA00004651"/>
    </source>
</evidence>
<dbReference type="PANTHER" id="PTHR24229">
    <property type="entry name" value="NEUROPEPTIDES RECEPTOR"/>
    <property type="match status" value="1"/>
</dbReference>
<keyword evidence="4 10" id="KW-1133">Transmembrane helix</keyword>
<dbReference type="AlphaFoldDB" id="A0A8X7XJU1"/>
<evidence type="ECO:0000313" key="13">
    <source>
        <dbReference type="Proteomes" id="UP000886611"/>
    </source>
</evidence>